<gene>
    <name evidence="1" type="ORF">UFOVP29_3</name>
</gene>
<dbReference type="EMBL" id="LR796167">
    <property type="protein sequence ID" value="CAB4122316.1"/>
    <property type="molecule type" value="Genomic_DNA"/>
</dbReference>
<name>A0A6J5KMA8_9CAUD</name>
<proteinExistence type="predicted"/>
<reference evidence="1" key="1">
    <citation type="submission" date="2020-04" db="EMBL/GenBank/DDBJ databases">
        <authorList>
            <person name="Chiriac C."/>
            <person name="Salcher M."/>
            <person name="Ghai R."/>
            <person name="Kavagutti S V."/>
        </authorList>
    </citation>
    <scope>NUCLEOTIDE SEQUENCE</scope>
</reference>
<organism evidence="1">
    <name type="scientific">uncultured Caudovirales phage</name>
    <dbReference type="NCBI Taxonomy" id="2100421"/>
    <lineage>
        <taxon>Viruses</taxon>
        <taxon>Duplodnaviria</taxon>
        <taxon>Heunggongvirae</taxon>
        <taxon>Uroviricota</taxon>
        <taxon>Caudoviricetes</taxon>
        <taxon>Peduoviridae</taxon>
        <taxon>Maltschvirus</taxon>
        <taxon>Maltschvirus maltsch</taxon>
    </lineage>
</organism>
<sequence length="81" mass="9078">MRSSYGPETLLKASKKPHVQELVKQCINMTDEEIDALAEKPDVKRGLKNIRRDHGYGESAVRAEAIAQIMIIAHNLKHGVK</sequence>
<evidence type="ECO:0000313" key="1">
    <source>
        <dbReference type="EMBL" id="CAB4122316.1"/>
    </source>
</evidence>
<protein>
    <submittedName>
        <fullName evidence="1">Uncharacterized protein</fullName>
    </submittedName>
</protein>
<accession>A0A6J5KMA8</accession>